<evidence type="ECO:0000313" key="2">
    <source>
        <dbReference type="Proteomes" id="UP000606974"/>
    </source>
</evidence>
<protein>
    <submittedName>
        <fullName evidence="1">Uncharacterized protein</fullName>
    </submittedName>
</protein>
<comment type="caution">
    <text evidence="1">The sequence shown here is derived from an EMBL/GenBank/DDBJ whole genome shotgun (WGS) entry which is preliminary data.</text>
</comment>
<reference evidence="1" key="1">
    <citation type="submission" date="2020-02" db="EMBL/GenBank/DDBJ databases">
        <authorList>
            <person name="Palmer J.M."/>
        </authorList>
    </citation>
    <scope>NUCLEOTIDE SEQUENCE</scope>
    <source>
        <strain evidence="1">EPUS1.4</strain>
        <tissue evidence="1">Thallus</tissue>
    </source>
</reference>
<dbReference type="AlphaFoldDB" id="A0A8H7E5I1"/>
<sequence length="157" mass="17944">MALFMDEDDGRDSKDHSICDAPSWLPCAFAQMSYQELPYSAQVRVRWPDPQRPCVNYDALLSKHDYRINGLRRANATDVAISISQKSRPSDNDGKIHGLAIAGGDHRNPHEIEQENIMLEVQILPSMTVNFYFKSRLTRGGMAVRRLRRKQQMQVGQ</sequence>
<organism evidence="1 2">
    <name type="scientific">Endocarpon pusillum</name>
    <dbReference type="NCBI Taxonomy" id="364733"/>
    <lineage>
        <taxon>Eukaryota</taxon>
        <taxon>Fungi</taxon>
        <taxon>Dikarya</taxon>
        <taxon>Ascomycota</taxon>
        <taxon>Pezizomycotina</taxon>
        <taxon>Eurotiomycetes</taxon>
        <taxon>Chaetothyriomycetidae</taxon>
        <taxon>Verrucariales</taxon>
        <taxon>Verrucariaceae</taxon>
        <taxon>Endocarpon</taxon>
    </lineage>
</organism>
<evidence type="ECO:0000313" key="1">
    <source>
        <dbReference type="EMBL" id="KAF7507536.1"/>
    </source>
</evidence>
<keyword evidence="2" id="KW-1185">Reference proteome</keyword>
<dbReference type="EMBL" id="JAACFV010000067">
    <property type="protein sequence ID" value="KAF7507536.1"/>
    <property type="molecule type" value="Genomic_DNA"/>
</dbReference>
<dbReference type="OrthoDB" id="10555547at2759"/>
<name>A0A8H7E5I1_9EURO</name>
<dbReference type="Proteomes" id="UP000606974">
    <property type="component" value="Unassembled WGS sequence"/>
</dbReference>
<gene>
    <name evidence="1" type="ORF">GJ744_010327</name>
</gene>
<accession>A0A8H7E5I1</accession>
<proteinExistence type="predicted"/>